<dbReference type="Proteomes" id="UP000187209">
    <property type="component" value="Unassembled WGS sequence"/>
</dbReference>
<keyword evidence="4" id="KW-0970">Cilium biogenesis/degradation</keyword>
<organism evidence="7 8">
    <name type="scientific">Stentor coeruleus</name>
    <dbReference type="NCBI Taxonomy" id="5963"/>
    <lineage>
        <taxon>Eukaryota</taxon>
        <taxon>Sar</taxon>
        <taxon>Alveolata</taxon>
        <taxon>Ciliophora</taxon>
        <taxon>Postciliodesmatophora</taxon>
        <taxon>Heterotrichea</taxon>
        <taxon>Heterotrichida</taxon>
        <taxon>Stentoridae</taxon>
        <taxon>Stentor</taxon>
    </lineage>
</organism>
<accession>A0A1R2BYD0</accession>
<dbReference type="GO" id="GO:0005737">
    <property type="term" value="C:cytoplasm"/>
    <property type="evidence" value="ECO:0007669"/>
    <property type="project" value="UniProtKB-SubCell"/>
</dbReference>
<feature type="domain" description="DUF4470" evidence="5">
    <location>
        <begin position="12"/>
        <end position="103"/>
    </location>
</feature>
<evidence type="ECO:0000259" key="6">
    <source>
        <dbReference type="Pfam" id="PF14740"/>
    </source>
</evidence>
<comment type="subcellular location">
    <subcellularLocation>
        <location evidence="1">Cytoplasm</location>
    </subcellularLocation>
</comment>
<dbReference type="InterPro" id="IPR027974">
    <property type="entry name" value="DUF4470"/>
</dbReference>
<reference evidence="7 8" key="1">
    <citation type="submission" date="2016-11" db="EMBL/GenBank/DDBJ databases">
        <title>The macronuclear genome of Stentor coeruleus: a giant cell with tiny introns.</title>
        <authorList>
            <person name="Slabodnick M."/>
            <person name="Ruby J.G."/>
            <person name="Reiff S.B."/>
            <person name="Swart E.C."/>
            <person name="Gosai S."/>
            <person name="Prabakaran S."/>
            <person name="Witkowska E."/>
            <person name="Larue G.E."/>
            <person name="Fisher S."/>
            <person name="Freeman R.M."/>
            <person name="Gunawardena J."/>
            <person name="Chu W."/>
            <person name="Stover N.A."/>
            <person name="Gregory B.D."/>
            <person name="Nowacki M."/>
            <person name="Derisi J."/>
            <person name="Roy S.W."/>
            <person name="Marshall W.F."/>
            <person name="Sood P."/>
        </authorList>
    </citation>
    <scope>NUCLEOTIDE SEQUENCE [LARGE SCALE GENOMIC DNA]</scope>
    <source>
        <strain evidence="7">WM001</strain>
    </source>
</reference>
<dbReference type="InterPro" id="IPR039304">
    <property type="entry name" value="DNAAF3"/>
</dbReference>
<dbReference type="Pfam" id="PF14737">
    <property type="entry name" value="DUF4470"/>
    <property type="match status" value="1"/>
</dbReference>
<dbReference type="PANTHER" id="PTHR22118:SF14">
    <property type="entry name" value="DYNEIN AXONEMAL ASSEMBLY FACTOR 3"/>
    <property type="match status" value="1"/>
</dbReference>
<dbReference type="InterPro" id="IPR028235">
    <property type="entry name" value="DNAAF3_C"/>
</dbReference>
<protein>
    <submittedName>
        <fullName evidence="7">Uncharacterized protein</fullName>
    </submittedName>
</protein>
<dbReference type="PANTHER" id="PTHR22118">
    <property type="entry name" value="DYNEIN ASSEMBLY FACTOR 3, AXONEMAL"/>
    <property type="match status" value="1"/>
</dbReference>
<evidence type="ECO:0000256" key="4">
    <source>
        <dbReference type="ARBA" id="ARBA00022794"/>
    </source>
</evidence>
<evidence type="ECO:0000256" key="1">
    <source>
        <dbReference type="ARBA" id="ARBA00004496"/>
    </source>
</evidence>
<keyword evidence="3" id="KW-0963">Cytoplasm</keyword>
<evidence type="ECO:0000259" key="5">
    <source>
        <dbReference type="Pfam" id="PF14737"/>
    </source>
</evidence>
<dbReference type="AlphaFoldDB" id="A0A1R2BYD0"/>
<dbReference type="OrthoDB" id="538817at2759"/>
<evidence type="ECO:0000313" key="8">
    <source>
        <dbReference type="Proteomes" id="UP000187209"/>
    </source>
</evidence>
<evidence type="ECO:0000256" key="3">
    <source>
        <dbReference type="ARBA" id="ARBA00022490"/>
    </source>
</evidence>
<proteinExistence type="inferred from homology"/>
<dbReference type="GO" id="GO:0070286">
    <property type="term" value="P:axonemal dynein complex assembly"/>
    <property type="evidence" value="ECO:0007669"/>
    <property type="project" value="InterPro"/>
</dbReference>
<evidence type="ECO:0000313" key="7">
    <source>
        <dbReference type="EMBL" id="OMJ81764.1"/>
    </source>
</evidence>
<gene>
    <name evidence="7" type="ORF">SteCoe_17706</name>
</gene>
<dbReference type="GO" id="GO:0044458">
    <property type="term" value="P:motile cilium assembly"/>
    <property type="evidence" value="ECO:0007669"/>
    <property type="project" value="TreeGrafter"/>
</dbReference>
<feature type="domain" description="Dynein assembly factor 3 C-terminal" evidence="6">
    <location>
        <begin position="135"/>
        <end position="449"/>
    </location>
</feature>
<evidence type="ECO:0000256" key="2">
    <source>
        <dbReference type="ARBA" id="ARBA00010449"/>
    </source>
</evidence>
<comment type="similarity">
    <text evidence="2">Belongs to the DNAAF3 family.</text>
</comment>
<dbReference type="Pfam" id="PF14740">
    <property type="entry name" value="DUF4471"/>
    <property type="match status" value="1"/>
</dbReference>
<keyword evidence="8" id="KW-1185">Reference proteome</keyword>
<sequence length="466" mass="54407">MDIAESIGFVQFWGFTPSANLLETSSNSEKKIFLSGLSDIRHILRTLSENSLSSGFPLTFYLHENTKEVLARHMLFIYLINDMTLPIRERVELFLEVYGNCLIRERAAEYISQASQNLIKIVTQHKNAPSLKSIFDLSALKFKERDDLEEIFRSWILGVDFDMVGLRDQRLRYHYKERYDHRENLVDWDYHWGYKDIAPQVNYRHYREWRRSGIAYEYRFATYTAPNRTLSAYIPGKKKLTKDSVLVRGFWGDIVNTPYWAFGLEVNCCETCTEILNKVANIERVHHEGDISDFNLTKMLHQMETYEEYHFPPEKDRMRAYKKMWSNEEPKCEEIKEVEETKEEDQVETGNTENKDRLGAFERFSVRIVPILEQISALGMKSKYKGFFDRVVIGGASSIDNIQAISALGCEECLFSIEGVNFVSILKKEQKEEAMMGIKKVTEGAGWVEVARNQTWTSYRKQGFSS</sequence>
<name>A0A1R2BYD0_9CILI</name>
<dbReference type="EMBL" id="MPUH01000367">
    <property type="protein sequence ID" value="OMJ81764.1"/>
    <property type="molecule type" value="Genomic_DNA"/>
</dbReference>
<comment type="caution">
    <text evidence="7">The sequence shown here is derived from an EMBL/GenBank/DDBJ whole genome shotgun (WGS) entry which is preliminary data.</text>
</comment>